<evidence type="ECO:0000259" key="6">
    <source>
        <dbReference type="PROSITE" id="PS50977"/>
    </source>
</evidence>
<dbReference type="PROSITE" id="PS50977">
    <property type="entry name" value="HTH_TETR_2"/>
    <property type="match status" value="1"/>
</dbReference>
<comment type="caution">
    <text evidence="7">The sequence shown here is derived from an EMBL/GenBank/DDBJ whole genome shotgun (WGS) entry which is preliminary data.</text>
</comment>
<dbReference type="PRINTS" id="PR00455">
    <property type="entry name" value="HTHTETR"/>
</dbReference>
<evidence type="ECO:0000256" key="1">
    <source>
        <dbReference type="ARBA" id="ARBA00023015"/>
    </source>
</evidence>
<feature type="domain" description="HTH tetR-type" evidence="6">
    <location>
        <begin position="16"/>
        <end position="76"/>
    </location>
</feature>
<dbReference type="GO" id="GO:0003700">
    <property type="term" value="F:DNA-binding transcription factor activity"/>
    <property type="evidence" value="ECO:0007669"/>
    <property type="project" value="TreeGrafter"/>
</dbReference>
<evidence type="ECO:0000256" key="3">
    <source>
        <dbReference type="ARBA" id="ARBA00023163"/>
    </source>
</evidence>
<dbReference type="RefSeq" id="WP_308208279.1">
    <property type="nucleotide sequence ID" value="NZ_CAJSLV010000048.1"/>
</dbReference>
<dbReference type="InterPro" id="IPR009057">
    <property type="entry name" value="Homeodomain-like_sf"/>
</dbReference>
<dbReference type="SUPFAM" id="SSF46689">
    <property type="entry name" value="Homeodomain-like"/>
    <property type="match status" value="1"/>
</dbReference>
<dbReference type="Proteomes" id="UP001152519">
    <property type="component" value="Unassembled WGS sequence"/>
</dbReference>
<dbReference type="EMBL" id="CAJSLV010000048">
    <property type="protein sequence ID" value="CAG6393265.1"/>
    <property type="molecule type" value="Genomic_DNA"/>
</dbReference>
<evidence type="ECO:0000256" key="5">
    <source>
        <dbReference type="SAM" id="MobiDB-lite"/>
    </source>
</evidence>
<keyword evidence="8" id="KW-1185">Reference proteome</keyword>
<evidence type="ECO:0000313" key="8">
    <source>
        <dbReference type="Proteomes" id="UP001152519"/>
    </source>
</evidence>
<keyword evidence="1" id="KW-0805">Transcription regulation</keyword>
<name>A0A9W4DN95_9ACTN</name>
<dbReference type="PANTHER" id="PTHR30055:SF234">
    <property type="entry name" value="HTH-TYPE TRANSCRIPTIONAL REGULATOR BETI"/>
    <property type="match status" value="1"/>
</dbReference>
<gene>
    <name evidence="7" type="ORF">SCOCK_20296</name>
</gene>
<sequence>MSEADERPRRRQARGERRISQLLQAAASVFCTMGYTASSTNAIAREAGVSPGTLYQFFPNKEAIAVELGGKLIREMEEAHGRIFTPENARLPLDRLIDAVADPFIEFNCANPAFLALIKGPDAPGRVAEEHDTLHATLLDRVSWLLALRRPSLSDVERTLIAEMSFAMFKAALDLVVQSEGEERTAYAGEMKSMLYRYLAPYVGTGPVTIGEAETSAAHAAVVAAAAERAAAADRAELSSDVGRPAATEATSRALPTSS</sequence>
<dbReference type="InterPro" id="IPR050109">
    <property type="entry name" value="HTH-type_TetR-like_transc_reg"/>
</dbReference>
<evidence type="ECO:0000256" key="4">
    <source>
        <dbReference type="PROSITE-ProRule" id="PRU00335"/>
    </source>
</evidence>
<proteinExistence type="predicted"/>
<dbReference type="Pfam" id="PF17918">
    <property type="entry name" value="TetR_C_15"/>
    <property type="match status" value="1"/>
</dbReference>
<dbReference type="InterPro" id="IPR041669">
    <property type="entry name" value="TetR_C_15"/>
</dbReference>
<dbReference type="PROSITE" id="PS01081">
    <property type="entry name" value="HTH_TETR_1"/>
    <property type="match status" value="1"/>
</dbReference>
<keyword evidence="3" id="KW-0804">Transcription</keyword>
<accession>A0A9W4DN95</accession>
<feature type="DNA-binding region" description="H-T-H motif" evidence="4">
    <location>
        <begin position="39"/>
        <end position="58"/>
    </location>
</feature>
<evidence type="ECO:0000313" key="7">
    <source>
        <dbReference type="EMBL" id="CAG6393265.1"/>
    </source>
</evidence>
<dbReference type="InterPro" id="IPR001647">
    <property type="entry name" value="HTH_TetR"/>
</dbReference>
<dbReference type="GO" id="GO:0000976">
    <property type="term" value="F:transcription cis-regulatory region binding"/>
    <property type="evidence" value="ECO:0007669"/>
    <property type="project" value="TreeGrafter"/>
</dbReference>
<dbReference type="Pfam" id="PF00440">
    <property type="entry name" value="TetR_N"/>
    <property type="match status" value="1"/>
</dbReference>
<reference evidence="7" key="1">
    <citation type="submission" date="2021-05" db="EMBL/GenBank/DDBJ databases">
        <authorList>
            <person name="Arsene-Ploetze F."/>
        </authorList>
    </citation>
    <scope>NUCLEOTIDE SEQUENCE</scope>
    <source>
        <strain evidence="7">DSM 42138</strain>
    </source>
</reference>
<evidence type="ECO:0000256" key="2">
    <source>
        <dbReference type="ARBA" id="ARBA00023125"/>
    </source>
</evidence>
<feature type="compositionally biased region" description="Polar residues" evidence="5">
    <location>
        <begin position="249"/>
        <end position="259"/>
    </location>
</feature>
<dbReference type="AlphaFoldDB" id="A0A9W4DN95"/>
<dbReference type="PANTHER" id="PTHR30055">
    <property type="entry name" value="HTH-TYPE TRANSCRIPTIONAL REGULATOR RUTR"/>
    <property type="match status" value="1"/>
</dbReference>
<organism evidence="7 8">
    <name type="scientific">Actinacidiphila cocklensis</name>
    <dbReference type="NCBI Taxonomy" id="887465"/>
    <lineage>
        <taxon>Bacteria</taxon>
        <taxon>Bacillati</taxon>
        <taxon>Actinomycetota</taxon>
        <taxon>Actinomycetes</taxon>
        <taxon>Kitasatosporales</taxon>
        <taxon>Streptomycetaceae</taxon>
        <taxon>Actinacidiphila</taxon>
    </lineage>
</organism>
<dbReference type="Gene3D" id="1.10.357.10">
    <property type="entry name" value="Tetracycline Repressor, domain 2"/>
    <property type="match status" value="1"/>
</dbReference>
<dbReference type="InterPro" id="IPR023772">
    <property type="entry name" value="DNA-bd_HTH_TetR-type_CS"/>
</dbReference>
<protein>
    <submittedName>
        <fullName evidence="7">Transcriptional regulator, TetR family</fullName>
    </submittedName>
</protein>
<keyword evidence="2 4" id="KW-0238">DNA-binding</keyword>
<feature type="region of interest" description="Disordered" evidence="5">
    <location>
        <begin position="236"/>
        <end position="259"/>
    </location>
</feature>